<name>A0A8S1AGZ6_ARCPL</name>
<feature type="signal peptide" evidence="3">
    <location>
        <begin position="1"/>
        <end position="19"/>
    </location>
</feature>
<dbReference type="OrthoDB" id="2020019at2759"/>
<evidence type="ECO:0000313" key="6">
    <source>
        <dbReference type="Proteomes" id="UP000494256"/>
    </source>
</evidence>
<keyword evidence="1" id="KW-1015">Disulfide bond</keyword>
<dbReference type="EMBL" id="CADEBD010000327">
    <property type="protein sequence ID" value="CAB3245578.1"/>
    <property type="molecule type" value="Genomic_DNA"/>
</dbReference>
<feature type="domain" description="Peptidase S1" evidence="4">
    <location>
        <begin position="37"/>
        <end position="279"/>
    </location>
</feature>
<evidence type="ECO:0000256" key="2">
    <source>
        <dbReference type="RuleBase" id="RU363034"/>
    </source>
</evidence>
<dbReference type="Proteomes" id="UP000494256">
    <property type="component" value="Unassembled WGS sequence"/>
</dbReference>
<comment type="caution">
    <text evidence="5">The sequence shown here is derived from an EMBL/GenBank/DDBJ whole genome shotgun (WGS) entry which is preliminary data.</text>
</comment>
<dbReference type="AlphaFoldDB" id="A0A8S1AGZ6"/>
<keyword evidence="2" id="KW-0720">Serine protease</keyword>
<dbReference type="Pfam" id="PF00089">
    <property type="entry name" value="Trypsin"/>
    <property type="match status" value="1"/>
</dbReference>
<organism evidence="5 6">
    <name type="scientific">Arctia plantaginis</name>
    <name type="common">Wood tiger moth</name>
    <name type="synonym">Phalaena plantaginis</name>
    <dbReference type="NCBI Taxonomy" id="874455"/>
    <lineage>
        <taxon>Eukaryota</taxon>
        <taxon>Metazoa</taxon>
        <taxon>Ecdysozoa</taxon>
        <taxon>Arthropoda</taxon>
        <taxon>Hexapoda</taxon>
        <taxon>Insecta</taxon>
        <taxon>Pterygota</taxon>
        <taxon>Neoptera</taxon>
        <taxon>Endopterygota</taxon>
        <taxon>Lepidoptera</taxon>
        <taxon>Glossata</taxon>
        <taxon>Ditrysia</taxon>
        <taxon>Noctuoidea</taxon>
        <taxon>Erebidae</taxon>
        <taxon>Arctiinae</taxon>
        <taxon>Arctia</taxon>
    </lineage>
</organism>
<dbReference type="SMART" id="SM00020">
    <property type="entry name" value="Tryp_SPc"/>
    <property type="match status" value="1"/>
</dbReference>
<dbReference type="InterPro" id="IPR043504">
    <property type="entry name" value="Peptidase_S1_PA_chymotrypsin"/>
</dbReference>
<dbReference type="PRINTS" id="PR00722">
    <property type="entry name" value="CHYMOTRYPSIN"/>
</dbReference>
<keyword evidence="3" id="KW-0732">Signal</keyword>
<accession>A0A8S1AGZ6</accession>
<dbReference type="InterPro" id="IPR018114">
    <property type="entry name" value="TRYPSIN_HIS"/>
</dbReference>
<evidence type="ECO:0000256" key="1">
    <source>
        <dbReference type="ARBA" id="ARBA00023157"/>
    </source>
</evidence>
<evidence type="ECO:0000256" key="3">
    <source>
        <dbReference type="SAM" id="SignalP"/>
    </source>
</evidence>
<dbReference type="PROSITE" id="PS50240">
    <property type="entry name" value="TRYPSIN_DOM"/>
    <property type="match status" value="1"/>
</dbReference>
<proteinExistence type="predicted"/>
<evidence type="ECO:0000313" key="5">
    <source>
        <dbReference type="EMBL" id="CAB3245578.1"/>
    </source>
</evidence>
<dbReference type="InterPro" id="IPR009003">
    <property type="entry name" value="Peptidase_S1_PA"/>
</dbReference>
<dbReference type="PANTHER" id="PTHR24252">
    <property type="entry name" value="ACROSIN-RELATED"/>
    <property type="match status" value="1"/>
</dbReference>
<dbReference type="PROSITE" id="PS00135">
    <property type="entry name" value="TRYPSIN_SER"/>
    <property type="match status" value="1"/>
</dbReference>
<dbReference type="PANTHER" id="PTHR24252:SF7">
    <property type="entry name" value="HYALIN"/>
    <property type="match status" value="1"/>
</dbReference>
<keyword evidence="2" id="KW-0645">Protease</keyword>
<evidence type="ECO:0000259" key="4">
    <source>
        <dbReference type="PROSITE" id="PS50240"/>
    </source>
</evidence>
<dbReference type="SUPFAM" id="SSF50494">
    <property type="entry name" value="Trypsin-like serine proteases"/>
    <property type="match status" value="1"/>
</dbReference>
<protein>
    <recommendedName>
        <fullName evidence="4">Peptidase S1 domain-containing protein</fullName>
    </recommendedName>
</protein>
<dbReference type="InterPro" id="IPR033116">
    <property type="entry name" value="TRYPSIN_SER"/>
</dbReference>
<gene>
    <name evidence="5" type="ORF">APLA_LOCUS11146</name>
</gene>
<reference evidence="5 6" key="1">
    <citation type="submission" date="2020-04" db="EMBL/GenBank/DDBJ databases">
        <authorList>
            <person name="Wallbank WR R."/>
            <person name="Pardo Diaz C."/>
            <person name="Kozak K."/>
            <person name="Martin S."/>
            <person name="Jiggins C."/>
            <person name="Moest M."/>
            <person name="Warren A I."/>
            <person name="Byers J.R.P. K."/>
            <person name="Montejo-Kovacevich G."/>
            <person name="Yen C E."/>
        </authorList>
    </citation>
    <scope>NUCLEOTIDE SEQUENCE [LARGE SCALE GENOMIC DNA]</scope>
</reference>
<dbReference type="GO" id="GO:0004252">
    <property type="term" value="F:serine-type endopeptidase activity"/>
    <property type="evidence" value="ECO:0007669"/>
    <property type="project" value="InterPro"/>
</dbReference>
<dbReference type="CDD" id="cd00190">
    <property type="entry name" value="Tryp_SPc"/>
    <property type="match status" value="1"/>
</dbReference>
<feature type="chain" id="PRO_5035844634" description="Peptidase S1 domain-containing protein" evidence="3">
    <location>
        <begin position="20"/>
        <end position="298"/>
    </location>
</feature>
<sequence>MLTKAVFLLLAVAVIQIQSEYIEPKFFEDMVPVAGRIVSGWDAVLGQHPHQAHLRLERGSGFAVGCGGSFVHPEWLISAAHCTALSVNIFVRGGAVSLDETPEYLEETNQYWNHPTYDSSAPGRVQPNDICLIKLQVPATFTNNLAPIRVQSAADASQDFSQVKLVASGFGHTWTGGPGARILQWVFLRGVSNAHCRLTYGSIVTDATVCAHYFNVTSQSTCQGDSGGPLVHTNPKGHRILVGATSFGASPSFGGCHSGMPAAFIRPGYFHDWLTEISGIDFENLDEQFIERESLSLN</sequence>
<dbReference type="Gene3D" id="2.40.10.10">
    <property type="entry name" value="Trypsin-like serine proteases"/>
    <property type="match status" value="1"/>
</dbReference>
<dbReference type="PROSITE" id="PS00134">
    <property type="entry name" value="TRYPSIN_HIS"/>
    <property type="match status" value="1"/>
</dbReference>
<keyword evidence="2" id="KW-0378">Hydrolase</keyword>
<dbReference type="InterPro" id="IPR001254">
    <property type="entry name" value="Trypsin_dom"/>
</dbReference>
<dbReference type="InterPro" id="IPR001314">
    <property type="entry name" value="Peptidase_S1A"/>
</dbReference>
<dbReference type="GO" id="GO:0006508">
    <property type="term" value="P:proteolysis"/>
    <property type="evidence" value="ECO:0007669"/>
    <property type="project" value="UniProtKB-KW"/>
</dbReference>